<name>A0A4Q9B2V6_9DEIN</name>
<dbReference type="EMBL" id="SIJL01000010">
    <property type="protein sequence ID" value="TBH17609.1"/>
    <property type="molecule type" value="Genomic_DNA"/>
</dbReference>
<evidence type="ECO:0000313" key="2">
    <source>
        <dbReference type="Proteomes" id="UP000292858"/>
    </source>
</evidence>
<organism evidence="1 2">
    <name type="scientific">Thermus thermamylovorans</name>
    <dbReference type="NCBI Taxonomy" id="2509362"/>
    <lineage>
        <taxon>Bacteria</taxon>
        <taxon>Thermotogati</taxon>
        <taxon>Deinococcota</taxon>
        <taxon>Deinococci</taxon>
        <taxon>Thermales</taxon>
        <taxon>Thermaceae</taxon>
        <taxon>Thermus</taxon>
    </lineage>
</organism>
<protein>
    <submittedName>
        <fullName evidence="1">Uncharacterized protein</fullName>
    </submittedName>
</protein>
<dbReference type="AlphaFoldDB" id="A0A4Q9B2V6"/>
<evidence type="ECO:0000313" key="1">
    <source>
        <dbReference type="EMBL" id="TBH17609.1"/>
    </source>
</evidence>
<reference evidence="1 2" key="1">
    <citation type="submission" date="2019-02" db="EMBL/GenBank/DDBJ databases">
        <title>Thermus sp. a novel from hot spring.</title>
        <authorList>
            <person name="Zhao Z."/>
        </authorList>
    </citation>
    <scope>NUCLEOTIDE SEQUENCE [LARGE SCALE GENOMIC DNA]</scope>
    <source>
        <strain evidence="1 2">CFH 72773T</strain>
    </source>
</reference>
<comment type="caution">
    <text evidence="1">The sequence shown here is derived from an EMBL/GenBank/DDBJ whole genome shotgun (WGS) entry which is preliminary data.</text>
</comment>
<proteinExistence type="predicted"/>
<dbReference type="Proteomes" id="UP000292858">
    <property type="component" value="Unassembled WGS sequence"/>
</dbReference>
<keyword evidence="2" id="KW-1185">Reference proteome</keyword>
<sequence>MRAKVMELDGRMALVLEEHAPGLKPGQEVEVLGWEGALLVAEPGAGVTTLRALMAYLQSLQEREALYRRLADA</sequence>
<dbReference type="RefSeq" id="WP_130842206.1">
    <property type="nucleotide sequence ID" value="NZ_SIJL01000010.1"/>
</dbReference>
<dbReference type="OrthoDB" id="32943at2"/>
<gene>
    <name evidence="1" type="ORF">ETP66_08480</name>
</gene>
<accession>A0A4Q9B2V6</accession>